<dbReference type="InterPro" id="IPR010982">
    <property type="entry name" value="Lambda_DNA-bd_dom_sf"/>
</dbReference>
<accession>A0A1K2ISE7</accession>
<name>A0A1K2ISE7_9FLAO</name>
<dbReference type="Gene3D" id="1.10.260.40">
    <property type="entry name" value="lambda repressor-like DNA-binding domains"/>
    <property type="match status" value="1"/>
</dbReference>
<proteinExistence type="predicted"/>
<keyword evidence="2" id="KW-1185">Reference proteome</keyword>
<dbReference type="Proteomes" id="UP000182034">
    <property type="component" value="Unassembled WGS sequence"/>
</dbReference>
<gene>
    <name evidence="1" type="ORF">SAMN05216324_10996</name>
</gene>
<dbReference type="GO" id="GO:0003677">
    <property type="term" value="F:DNA binding"/>
    <property type="evidence" value="ECO:0007669"/>
    <property type="project" value="InterPro"/>
</dbReference>
<evidence type="ECO:0000313" key="1">
    <source>
        <dbReference type="EMBL" id="SFZ95353.1"/>
    </source>
</evidence>
<dbReference type="EMBL" id="FPKW01000009">
    <property type="protein sequence ID" value="SFZ95353.1"/>
    <property type="molecule type" value="Genomic_DNA"/>
</dbReference>
<evidence type="ECO:0000313" key="2">
    <source>
        <dbReference type="Proteomes" id="UP000182034"/>
    </source>
</evidence>
<dbReference type="AlphaFoldDB" id="A0A1K2ISE7"/>
<protein>
    <submittedName>
        <fullName evidence="1">Uncharacterized protein</fullName>
    </submittedName>
</protein>
<reference evidence="2" key="1">
    <citation type="submission" date="2016-10" db="EMBL/GenBank/DDBJ databases">
        <authorList>
            <person name="Varghese N."/>
            <person name="Submissions S."/>
        </authorList>
    </citation>
    <scope>NUCLEOTIDE SEQUENCE [LARGE SCALE GENOMIC DNA]</scope>
    <source>
        <strain evidence="2">SUR2</strain>
    </source>
</reference>
<organism evidence="1 2">
    <name type="scientific">Chryseobacterium limigenitum</name>
    <dbReference type="NCBI Taxonomy" id="1612149"/>
    <lineage>
        <taxon>Bacteria</taxon>
        <taxon>Pseudomonadati</taxon>
        <taxon>Bacteroidota</taxon>
        <taxon>Flavobacteriia</taxon>
        <taxon>Flavobacteriales</taxon>
        <taxon>Weeksellaceae</taxon>
        <taxon>Chryseobacterium group</taxon>
        <taxon>Chryseobacterium</taxon>
    </lineage>
</organism>
<sequence>MCVFFKYCCNWGEILKMVDGKIVEIIISELDLFMIDIIREYRGRADKYISQVELSQRMGFADGYVGKVENFGSNARYNIRKLHLAAKALGLSSYTKLLPEKILSNDLVLLRIQVNRRKNDTVDFDKNGKVIKNYVILEKRVLTEDEVKLHNNRRSRKN</sequence>